<reference evidence="1" key="1">
    <citation type="journal article" date="2021" name="Proc. Natl. Acad. Sci. U.S.A.">
        <title>Three genomes in the algal genus Volvox reveal the fate of a haploid sex-determining region after a transition to homothallism.</title>
        <authorList>
            <person name="Yamamoto K."/>
            <person name="Hamaji T."/>
            <person name="Kawai-Toyooka H."/>
            <person name="Matsuzaki R."/>
            <person name="Takahashi F."/>
            <person name="Nishimura Y."/>
            <person name="Kawachi M."/>
            <person name="Noguchi H."/>
            <person name="Minakuchi Y."/>
            <person name="Umen J.G."/>
            <person name="Toyoda A."/>
            <person name="Nozaki H."/>
        </authorList>
    </citation>
    <scope>NUCLEOTIDE SEQUENCE</scope>
    <source>
        <strain evidence="1">NIES-3786</strain>
    </source>
</reference>
<feature type="non-terminal residue" evidence="1">
    <location>
        <position position="172"/>
    </location>
</feature>
<accession>A0A8J4FCD9</accession>
<keyword evidence="2" id="KW-1185">Reference proteome</keyword>
<proteinExistence type="predicted"/>
<dbReference type="AlphaFoldDB" id="A0A8J4FCD9"/>
<sequence length="172" mass="19244">DLNITGISVLKDTAFPCFAFDANPNFNLSAPANKDCNFRNTTTLKGLIFVANLSVKDLIPRYFTVTFRGQPKAVDPVWASTDALWWGTTPYRANAQDILSISDQSTRLFPTDWDMTTLRNLSTIGRGKICIYFATTNARKVTSDFCFSKNCTVYLYFSSTCCVRYTVPIPGL</sequence>
<name>A0A8J4FCD9_9CHLO</name>
<dbReference type="Proteomes" id="UP000747110">
    <property type="component" value="Unassembled WGS sequence"/>
</dbReference>
<dbReference type="EMBL" id="BNCP01000001">
    <property type="protein sequence ID" value="GIL69110.1"/>
    <property type="molecule type" value="Genomic_DNA"/>
</dbReference>
<evidence type="ECO:0000313" key="2">
    <source>
        <dbReference type="Proteomes" id="UP000747110"/>
    </source>
</evidence>
<organism evidence="1 2">
    <name type="scientific">Volvox reticuliferus</name>
    <dbReference type="NCBI Taxonomy" id="1737510"/>
    <lineage>
        <taxon>Eukaryota</taxon>
        <taxon>Viridiplantae</taxon>
        <taxon>Chlorophyta</taxon>
        <taxon>core chlorophytes</taxon>
        <taxon>Chlorophyceae</taxon>
        <taxon>CS clade</taxon>
        <taxon>Chlamydomonadales</taxon>
        <taxon>Volvocaceae</taxon>
        <taxon>Volvox</taxon>
    </lineage>
</organism>
<protein>
    <recommendedName>
        <fullName evidence="3">Pherophorin domain-containing protein</fullName>
    </recommendedName>
</protein>
<comment type="caution">
    <text evidence="1">The sequence shown here is derived from an EMBL/GenBank/DDBJ whole genome shotgun (WGS) entry which is preliminary data.</text>
</comment>
<evidence type="ECO:0000313" key="1">
    <source>
        <dbReference type="EMBL" id="GIL69110.1"/>
    </source>
</evidence>
<evidence type="ECO:0008006" key="3">
    <source>
        <dbReference type="Google" id="ProtNLM"/>
    </source>
</evidence>
<gene>
    <name evidence="1" type="ORF">Vretifemale_101</name>
</gene>